<evidence type="ECO:0000313" key="3">
    <source>
        <dbReference type="Proteomes" id="UP000317422"/>
    </source>
</evidence>
<accession>A0A543NIW7</accession>
<keyword evidence="3" id="KW-1185">Reference proteome</keyword>
<proteinExistence type="predicted"/>
<feature type="signal peptide" evidence="1">
    <location>
        <begin position="1"/>
        <end position="30"/>
    </location>
</feature>
<evidence type="ECO:0000313" key="2">
    <source>
        <dbReference type="EMBL" id="TQN31694.1"/>
    </source>
</evidence>
<dbReference type="Proteomes" id="UP000317422">
    <property type="component" value="Unassembled WGS sequence"/>
</dbReference>
<dbReference type="AlphaFoldDB" id="A0A543NIW7"/>
<gene>
    <name evidence="2" type="ORF">FHX37_1614</name>
</gene>
<keyword evidence="1" id="KW-0732">Signal</keyword>
<dbReference type="RefSeq" id="WP_141923230.1">
    <property type="nucleotide sequence ID" value="NZ_VFQC01000001.1"/>
</dbReference>
<evidence type="ECO:0000256" key="1">
    <source>
        <dbReference type="SAM" id="SignalP"/>
    </source>
</evidence>
<sequence length="170" mass="17790">MLRRTSFVSSAIAITAAMSITLSGMSPASAEEIPVMGGHEVMQVDAQSQASPEEVNEILAQELTEEELALIDEHFDTASEDEVGTRALPAVVVAAAAWCARGALASVPTTALTDLINGQSSSWQTYAQNAAVGCLVGEVGGVVWRAIPQAAKKAAIRGVFVYYLSIRGPQ</sequence>
<name>A0A543NIW7_9ACTN</name>
<comment type="caution">
    <text evidence="2">The sequence shown here is derived from an EMBL/GenBank/DDBJ whole genome shotgun (WGS) entry which is preliminary data.</text>
</comment>
<reference evidence="2 3" key="1">
    <citation type="submission" date="2019-06" db="EMBL/GenBank/DDBJ databases">
        <title>Sequencing the genomes of 1000 actinobacteria strains.</title>
        <authorList>
            <person name="Klenk H.-P."/>
        </authorList>
    </citation>
    <scope>NUCLEOTIDE SEQUENCE [LARGE SCALE GENOMIC DNA]</scope>
    <source>
        <strain evidence="2 3">DSM 45015</strain>
    </source>
</reference>
<dbReference type="EMBL" id="VFQC01000001">
    <property type="protein sequence ID" value="TQN31694.1"/>
    <property type="molecule type" value="Genomic_DNA"/>
</dbReference>
<organism evidence="2 3">
    <name type="scientific">Haloactinospora alba</name>
    <dbReference type="NCBI Taxonomy" id="405555"/>
    <lineage>
        <taxon>Bacteria</taxon>
        <taxon>Bacillati</taxon>
        <taxon>Actinomycetota</taxon>
        <taxon>Actinomycetes</taxon>
        <taxon>Streptosporangiales</taxon>
        <taxon>Nocardiopsidaceae</taxon>
        <taxon>Haloactinospora</taxon>
    </lineage>
</organism>
<feature type="chain" id="PRO_5022227247" description="Secreted protein" evidence="1">
    <location>
        <begin position="31"/>
        <end position="170"/>
    </location>
</feature>
<protein>
    <recommendedName>
        <fullName evidence="4">Secreted protein</fullName>
    </recommendedName>
</protein>
<evidence type="ECO:0008006" key="4">
    <source>
        <dbReference type="Google" id="ProtNLM"/>
    </source>
</evidence>